<dbReference type="GO" id="GO:0004731">
    <property type="term" value="F:purine-nucleoside phosphorylase activity"/>
    <property type="evidence" value="ECO:0007669"/>
    <property type="project" value="UniProtKB-EC"/>
</dbReference>
<dbReference type="GO" id="GO:0009116">
    <property type="term" value="P:nucleoside metabolic process"/>
    <property type="evidence" value="ECO:0007669"/>
    <property type="project" value="InterPro"/>
</dbReference>
<comment type="similarity">
    <text evidence="2">Belongs to the PNP/MTAP phosphorylase family.</text>
</comment>
<evidence type="ECO:0000256" key="1">
    <source>
        <dbReference type="ARBA" id="ARBA00005058"/>
    </source>
</evidence>
<feature type="domain" description="Nucleoside phosphorylase" evidence="7">
    <location>
        <begin position="29"/>
        <end position="149"/>
    </location>
</feature>
<protein>
    <recommendedName>
        <fullName evidence="3">purine-nucleoside phosphorylase</fullName>
        <ecNumber evidence="3">2.4.2.1</ecNumber>
    </recommendedName>
    <alternativeName>
        <fullName evidence="6">Inosine-guanosine phosphorylase</fullName>
    </alternativeName>
</protein>
<proteinExistence type="inferred from homology"/>
<evidence type="ECO:0000256" key="2">
    <source>
        <dbReference type="ARBA" id="ARBA00006751"/>
    </source>
</evidence>
<dbReference type="InterPro" id="IPR011268">
    <property type="entry name" value="Purine_phosphorylase"/>
</dbReference>
<dbReference type="GO" id="GO:0005737">
    <property type="term" value="C:cytoplasm"/>
    <property type="evidence" value="ECO:0007669"/>
    <property type="project" value="TreeGrafter"/>
</dbReference>
<dbReference type="EMBL" id="UOEX01000052">
    <property type="protein sequence ID" value="VAW33674.1"/>
    <property type="molecule type" value="Genomic_DNA"/>
</dbReference>
<dbReference type="CDD" id="cd09009">
    <property type="entry name" value="PNP-EcPNPII_like"/>
    <property type="match status" value="1"/>
</dbReference>
<accession>A0A3B0VPZ1</accession>
<evidence type="ECO:0000256" key="5">
    <source>
        <dbReference type="ARBA" id="ARBA00022679"/>
    </source>
</evidence>
<keyword evidence="4 8" id="KW-0328">Glycosyltransferase</keyword>
<dbReference type="SUPFAM" id="SSF53167">
    <property type="entry name" value="Purine and uridine phosphorylases"/>
    <property type="match status" value="1"/>
</dbReference>
<evidence type="ECO:0000256" key="3">
    <source>
        <dbReference type="ARBA" id="ARBA00011886"/>
    </source>
</evidence>
<dbReference type="InterPro" id="IPR035994">
    <property type="entry name" value="Nucleoside_phosphorylase_sf"/>
</dbReference>
<dbReference type="EC" id="2.4.2.1" evidence="3"/>
<keyword evidence="5 8" id="KW-0808">Transferase</keyword>
<name>A0A3B0VPZ1_9ZZZZ</name>
<evidence type="ECO:0000259" key="7">
    <source>
        <dbReference type="Pfam" id="PF01048"/>
    </source>
</evidence>
<dbReference type="UniPathway" id="UPA00606"/>
<dbReference type="PANTHER" id="PTHR11904">
    <property type="entry name" value="METHYLTHIOADENOSINE/PURINE NUCLEOSIDE PHOSPHORYLASE"/>
    <property type="match status" value="1"/>
</dbReference>
<organism evidence="8">
    <name type="scientific">hydrothermal vent metagenome</name>
    <dbReference type="NCBI Taxonomy" id="652676"/>
    <lineage>
        <taxon>unclassified sequences</taxon>
        <taxon>metagenomes</taxon>
        <taxon>ecological metagenomes</taxon>
    </lineage>
</organism>
<sequence>MSPALYQKRVARAGAFLTRRLNTAPEIMLIMGSGQGALPSDLTISNEIPYELIPGLPSATAPGHKGRLISGRISSREIIIFQGRLHYYEGYSFKEVVLPVRLGAYLGCRTLLAANTAGGLSPELRVGGLMMIRDHLNFMGGNPLRGMNNEEW</sequence>
<dbReference type="PANTHER" id="PTHR11904:SF9">
    <property type="entry name" value="PURINE NUCLEOSIDE PHOSPHORYLASE-RELATED"/>
    <property type="match status" value="1"/>
</dbReference>
<dbReference type="Gene3D" id="3.40.50.1580">
    <property type="entry name" value="Nucleoside phosphorylase domain"/>
    <property type="match status" value="1"/>
</dbReference>
<gene>
    <name evidence="8" type="ORF">MNBD_DELTA03-1664</name>
</gene>
<comment type="pathway">
    <text evidence="1">Purine metabolism; purine nucleoside salvage.</text>
</comment>
<dbReference type="InterPro" id="IPR000845">
    <property type="entry name" value="Nucleoside_phosphorylase_d"/>
</dbReference>
<evidence type="ECO:0000313" key="8">
    <source>
        <dbReference type="EMBL" id="VAW33674.1"/>
    </source>
</evidence>
<reference evidence="8" key="1">
    <citation type="submission" date="2018-06" db="EMBL/GenBank/DDBJ databases">
        <authorList>
            <person name="Zhirakovskaya E."/>
        </authorList>
    </citation>
    <scope>NUCLEOTIDE SEQUENCE</scope>
</reference>
<dbReference type="AlphaFoldDB" id="A0A3B0VPZ1"/>
<evidence type="ECO:0000256" key="6">
    <source>
        <dbReference type="ARBA" id="ARBA00031036"/>
    </source>
</evidence>
<evidence type="ECO:0000256" key="4">
    <source>
        <dbReference type="ARBA" id="ARBA00022676"/>
    </source>
</evidence>
<dbReference type="Pfam" id="PF01048">
    <property type="entry name" value="PNP_UDP_1"/>
    <property type="match status" value="1"/>
</dbReference>
<feature type="non-terminal residue" evidence="8">
    <location>
        <position position="152"/>
    </location>
</feature>